<dbReference type="PANTHER" id="PTHR11373:SF32">
    <property type="entry name" value="DEOXYGUANOSINETRIPHOSPHATE TRIPHOSPHOHYDROLASE"/>
    <property type="match status" value="1"/>
</dbReference>
<evidence type="ECO:0000259" key="2">
    <source>
        <dbReference type="PROSITE" id="PS51831"/>
    </source>
</evidence>
<dbReference type="GO" id="GO:0008832">
    <property type="term" value="F:dGTPase activity"/>
    <property type="evidence" value="ECO:0007669"/>
    <property type="project" value="TreeGrafter"/>
</dbReference>
<dbReference type="Proteomes" id="UP001204144">
    <property type="component" value="Unassembled WGS sequence"/>
</dbReference>
<dbReference type="Gene3D" id="1.10.3410.10">
    <property type="entry name" value="putative deoxyguanosinetriphosphate triphosphohydrolase like domain"/>
    <property type="match status" value="1"/>
</dbReference>
<dbReference type="AlphaFoldDB" id="A0AAE3H675"/>
<sequence>MDWQTLYSNKRLGSQNTHARDEIRGDYMRDYDRVIFSSQFRRLQNKTQVFPLPGAFFVHNRLTHSLEVASVGRSLGKAVGELLATKHKDKFTPNANDFYRFELSDVIQTACLSHDIGNPPFGHFGEEAIRTFFSDFFVKNEVSSNITENQKHDLIKFEGNANAFRILTTLFQEAGLKLTYTTLVSIIKYPTDSVSGFDKKSLGTKKSGFFDSEITHYQELVEELGIKRLDDTKNVYARHPYVFLVEAADDICYRIIDLEDAFKLHVISFQEAQDLLLPLFINEASYLYITQKLETIVDESQKLSLLRAMLVNNLTRKCTQVFLENEEALLNGTLNKSLIDLIDESSIAQLKKIDQLSFQKIYNHPSVVEKELAGYHVIYGLLEDFVGALMQPDLAKSQKILRLIPSQFCISKENTLYQNLLSIVDFISGMTDVYAMDLFRKLRGIQTPEFG</sequence>
<dbReference type="PROSITE" id="PS51831">
    <property type="entry name" value="HD"/>
    <property type="match status" value="1"/>
</dbReference>
<dbReference type="InterPro" id="IPR006261">
    <property type="entry name" value="dGTPase"/>
</dbReference>
<evidence type="ECO:0000313" key="3">
    <source>
        <dbReference type="EMBL" id="MCP9764930.1"/>
    </source>
</evidence>
<keyword evidence="1" id="KW-0378">Hydrolase</keyword>
<keyword evidence="4" id="KW-1185">Reference proteome</keyword>
<dbReference type="Pfam" id="PF13286">
    <property type="entry name" value="HD_assoc"/>
    <property type="match status" value="1"/>
</dbReference>
<dbReference type="InterPro" id="IPR050135">
    <property type="entry name" value="dGTPase-like"/>
</dbReference>
<comment type="caution">
    <text evidence="3">The sequence shown here is derived from an EMBL/GenBank/DDBJ whole genome shotgun (WGS) entry which is preliminary data.</text>
</comment>
<protein>
    <submittedName>
        <fullName evidence="3">Deoxyguanosinetriphosphate triphosphohydrolase</fullName>
    </submittedName>
</protein>
<dbReference type="Gene3D" id="1.10.3210.10">
    <property type="entry name" value="Hypothetical protein af1432"/>
    <property type="match status" value="1"/>
</dbReference>
<dbReference type="PANTHER" id="PTHR11373">
    <property type="entry name" value="DEOXYNUCLEOSIDE TRIPHOSPHATE TRIPHOSPHOHYDROLASE"/>
    <property type="match status" value="1"/>
</dbReference>
<dbReference type="Gene3D" id="1.10.3550.10">
    <property type="entry name" value="eoxyguanosinetriphosphate triphosphohydrolase domain-like"/>
    <property type="match status" value="1"/>
</dbReference>
<name>A0AAE3H675_9BACT</name>
<dbReference type="InterPro" id="IPR026875">
    <property type="entry name" value="PHydrolase_assoc_dom"/>
</dbReference>
<dbReference type="NCBIfam" id="NF002205">
    <property type="entry name" value="PRK01096.1"/>
    <property type="match status" value="1"/>
</dbReference>
<dbReference type="InterPro" id="IPR027432">
    <property type="entry name" value="dGTP_triphosphohydrolase_C"/>
</dbReference>
<feature type="domain" description="HD" evidence="2">
    <location>
        <begin position="61"/>
        <end position="196"/>
    </location>
</feature>
<dbReference type="RefSeq" id="WP_255038612.1">
    <property type="nucleotide sequence ID" value="NZ_RJUF01000177.1"/>
</dbReference>
<dbReference type="NCBIfam" id="TIGR01353">
    <property type="entry name" value="dGTP_triPase"/>
    <property type="match status" value="1"/>
</dbReference>
<dbReference type="SMART" id="SM00471">
    <property type="entry name" value="HDc"/>
    <property type="match status" value="1"/>
</dbReference>
<evidence type="ECO:0000256" key="1">
    <source>
        <dbReference type="ARBA" id="ARBA00022801"/>
    </source>
</evidence>
<dbReference type="EMBL" id="RJUF01000177">
    <property type="protein sequence ID" value="MCP9764930.1"/>
    <property type="molecule type" value="Genomic_DNA"/>
</dbReference>
<dbReference type="SUPFAM" id="SSF109604">
    <property type="entry name" value="HD-domain/PDEase-like"/>
    <property type="match status" value="1"/>
</dbReference>
<reference evidence="3 4" key="1">
    <citation type="submission" date="2018-11" db="EMBL/GenBank/DDBJ databases">
        <title>Novel bacteria species description.</title>
        <authorList>
            <person name="Han J.-H."/>
        </authorList>
    </citation>
    <scope>NUCLEOTIDE SEQUENCE [LARGE SCALE GENOMIC DNA]</scope>
    <source>
        <strain evidence="3 4">KCTC23259</strain>
    </source>
</reference>
<dbReference type="GO" id="GO:0006203">
    <property type="term" value="P:dGTP catabolic process"/>
    <property type="evidence" value="ECO:0007669"/>
    <property type="project" value="TreeGrafter"/>
</dbReference>
<dbReference type="InterPro" id="IPR023293">
    <property type="entry name" value="dGTP_triP_hydro_central_sf"/>
</dbReference>
<evidence type="ECO:0000313" key="4">
    <source>
        <dbReference type="Proteomes" id="UP001204144"/>
    </source>
</evidence>
<gene>
    <name evidence="3" type="ORF">EGI31_18500</name>
</gene>
<proteinExistence type="predicted"/>
<dbReference type="InterPro" id="IPR006674">
    <property type="entry name" value="HD_domain"/>
</dbReference>
<dbReference type="InterPro" id="IPR003607">
    <property type="entry name" value="HD/PDEase_dom"/>
</dbReference>
<organism evidence="3 4">
    <name type="scientific">Lacihabitans soyangensis</name>
    <dbReference type="NCBI Taxonomy" id="869394"/>
    <lineage>
        <taxon>Bacteria</taxon>
        <taxon>Pseudomonadati</taxon>
        <taxon>Bacteroidota</taxon>
        <taxon>Cytophagia</taxon>
        <taxon>Cytophagales</taxon>
        <taxon>Leadbetterellaceae</taxon>
        <taxon>Lacihabitans</taxon>
    </lineage>
</organism>
<dbReference type="Pfam" id="PF01966">
    <property type="entry name" value="HD"/>
    <property type="match status" value="1"/>
</dbReference>
<accession>A0AAE3H675</accession>
<dbReference type="CDD" id="cd00077">
    <property type="entry name" value="HDc"/>
    <property type="match status" value="1"/>
</dbReference>